<feature type="transmembrane region" description="Helical" evidence="1">
    <location>
        <begin position="149"/>
        <end position="176"/>
    </location>
</feature>
<dbReference type="EMBL" id="FXAW01000004">
    <property type="protein sequence ID" value="SMG35525.1"/>
    <property type="molecule type" value="Genomic_DNA"/>
</dbReference>
<feature type="transmembrane region" description="Helical" evidence="1">
    <location>
        <begin position="84"/>
        <end position="110"/>
    </location>
</feature>
<name>A0A1X7K3L6_9BACT</name>
<evidence type="ECO:0000256" key="1">
    <source>
        <dbReference type="SAM" id="Phobius"/>
    </source>
</evidence>
<dbReference type="STRING" id="1028.SAMN05661096_02353"/>
<keyword evidence="1" id="KW-1133">Transmembrane helix</keyword>
<evidence type="ECO:0000313" key="2">
    <source>
        <dbReference type="EMBL" id="SMG35525.1"/>
    </source>
</evidence>
<dbReference type="AlphaFoldDB" id="A0A1X7K3L6"/>
<keyword evidence="1" id="KW-0812">Transmembrane</keyword>
<dbReference type="Proteomes" id="UP000193804">
    <property type="component" value="Unassembled WGS sequence"/>
</dbReference>
<reference evidence="3" key="1">
    <citation type="submission" date="2017-04" db="EMBL/GenBank/DDBJ databases">
        <authorList>
            <person name="Varghese N."/>
            <person name="Submissions S."/>
        </authorList>
    </citation>
    <scope>NUCLEOTIDE SEQUENCE [LARGE SCALE GENOMIC DNA]</scope>
    <source>
        <strain evidence="3">DSM 4125</strain>
    </source>
</reference>
<protein>
    <submittedName>
        <fullName evidence="2">Uncharacterized protein</fullName>
    </submittedName>
</protein>
<feature type="transmembrane region" description="Helical" evidence="1">
    <location>
        <begin position="254"/>
        <end position="272"/>
    </location>
</feature>
<organism evidence="2 3">
    <name type="scientific">Marivirga sericea</name>
    <dbReference type="NCBI Taxonomy" id="1028"/>
    <lineage>
        <taxon>Bacteria</taxon>
        <taxon>Pseudomonadati</taxon>
        <taxon>Bacteroidota</taxon>
        <taxon>Cytophagia</taxon>
        <taxon>Cytophagales</taxon>
        <taxon>Marivirgaceae</taxon>
        <taxon>Marivirga</taxon>
    </lineage>
</organism>
<gene>
    <name evidence="2" type="ORF">SAMN05661096_02353</name>
</gene>
<feature type="transmembrane region" description="Helical" evidence="1">
    <location>
        <begin position="224"/>
        <end position="242"/>
    </location>
</feature>
<sequence>MNLGKMSNKEKSKDAYQTPAWLKRVQEGSWEPEILISGIVLFGLFKIYPLIDEFNYFLEYNSALIFSGTTANDSLSSILKYANIILILGFVVHLLFRSVWAAFVGLSYVYPKGVNFERLNYPKRFQNHIKAGSNYTQHIIKLEKICSTLFAISFLIFMWLLGLVFFLLLIICGIEITRLLVGSNDFSISFLDSFFSLAIFIMLLDLVTLGIFKRIPYFNRIFYPLYRFTGWITLSFLYRNIYYGLISNHKKWKVSLTIIVFFVFSFFAVRGLQSRDFVLGRTIALVPKGDSQYRLDEGNYRDKVNDGSFSGYMHIDSYVYDQSYIELFVVHTTKYEQELILTSCDYENLRGADGINIDSLKAKCLEEFYGIALDGQLLEDDFIYQRRSETGQDGLLSIVDISELEKGRHQIDLYYDFYDQDQDTTRHELAEQIIFYKAIQSN</sequence>
<feature type="transmembrane region" description="Helical" evidence="1">
    <location>
        <begin position="188"/>
        <end position="212"/>
    </location>
</feature>
<keyword evidence="3" id="KW-1185">Reference proteome</keyword>
<proteinExistence type="predicted"/>
<keyword evidence="1" id="KW-0472">Membrane</keyword>
<accession>A0A1X7K3L6</accession>
<evidence type="ECO:0000313" key="3">
    <source>
        <dbReference type="Proteomes" id="UP000193804"/>
    </source>
</evidence>